<dbReference type="Proteomes" id="UP000785679">
    <property type="component" value="Unassembled WGS sequence"/>
</dbReference>
<sequence length="370" mass="41973">MNMFKAYGSKGIKRLNLKTESEKSLQIHENLLPPNKENSGLLTHFIREQIKPVALGSQLSVHLSSSSHHSTNPSILHGIQESQQIQESQDQYFEPELLSQQESEASHQGNLVVKIVRDVGCQTNMRKKPMTQLPTRAPIPLLEKKPKNNKSQFKQLDPPVKVFGRKPRSQNSYQQIANRQVEKFAQLLTNNEASTTINEVACQSELVLSQDDEEESYLLPDNIRLAKIVSRERKFASNLQPGVNLLFDSPKDNKKQFSLISKLHFPGDDQVLLKFHCSVELYPKTRPAVEIVSCNRKIPFASENGQIEPESFKSLSGWSSGERQSTIAEVIQEFVDRYSQLIQGMPQKAIAKFMLQKRKRGGWDGLNRAD</sequence>
<gene>
    <name evidence="1" type="ORF">FGO68_gene9954</name>
</gene>
<proteinExistence type="predicted"/>
<name>A0A8J8T4W0_HALGN</name>
<reference evidence="1" key="1">
    <citation type="submission" date="2019-06" db="EMBL/GenBank/DDBJ databases">
        <authorList>
            <person name="Zheng W."/>
        </authorList>
    </citation>
    <scope>NUCLEOTIDE SEQUENCE</scope>
    <source>
        <strain evidence="1">QDHG01</strain>
    </source>
</reference>
<comment type="caution">
    <text evidence="1">The sequence shown here is derived from an EMBL/GenBank/DDBJ whole genome shotgun (WGS) entry which is preliminary data.</text>
</comment>
<evidence type="ECO:0000313" key="1">
    <source>
        <dbReference type="EMBL" id="TNV81513.1"/>
    </source>
</evidence>
<organism evidence="1 2">
    <name type="scientific">Halteria grandinella</name>
    <dbReference type="NCBI Taxonomy" id="5974"/>
    <lineage>
        <taxon>Eukaryota</taxon>
        <taxon>Sar</taxon>
        <taxon>Alveolata</taxon>
        <taxon>Ciliophora</taxon>
        <taxon>Intramacronucleata</taxon>
        <taxon>Spirotrichea</taxon>
        <taxon>Stichotrichia</taxon>
        <taxon>Sporadotrichida</taxon>
        <taxon>Halteriidae</taxon>
        <taxon>Halteria</taxon>
    </lineage>
</organism>
<dbReference type="AlphaFoldDB" id="A0A8J8T4W0"/>
<accession>A0A8J8T4W0</accession>
<dbReference type="EMBL" id="RRYP01006046">
    <property type="protein sequence ID" value="TNV81513.1"/>
    <property type="molecule type" value="Genomic_DNA"/>
</dbReference>
<keyword evidence="2" id="KW-1185">Reference proteome</keyword>
<protein>
    <submittedName>
        <fullName evidence="1">Uncharacterized protein</fullName>
    </submittedName>
</protein>
<evidence type="ECO:0000313" key="2">
    <source>
        <dbReference type="Proteomes" id="UP000785679"/>
    </source>
</evidence>